<organism evidence="1 2">
    <name type="scientific">Phytophthora sojae (strain P6497)</name>
    <name type="common">Soybean stem and root rot agent</name>
    <name type="synonym">Phytophthora megasperma f. sp. glycines</name>
    <dbReference type="NCBI Taxonomy" id="1094619"/>
    <lineage>
        <taxon>Eukaryota</taxon>
        <taxon>Sar</taxon>
        <taxon>Stramenopiles</taxon>
        <taxon>Oomycota</taxon>
        <taxon>Peronosporomycetes</taxon>
        <taxon>Peronosporales</taxon>
        <taxon>Peronosporaceae</taxon>
        <taxon>Phytophthora</taxon>
    </lineage>
</organism>
<gene>
    <name evidence="1" type="ORF">PHYSODRAFT_313611</name>
</gene>
<protein>
    <submittedName>
        <fullName evidence="1">Uncharacterized protein</fullName>
    </submittedName>
</protein>
<dbReference type="AlphaFoldDB" id="G4Z252"/>
<sequence>MPQHQGGPRITGAHLISCKDVKKALCPVYPSLSGDAKEQRLKLLYEWRIHVTLHVYEERCKTPAVAVMNARTRQGQVTPAAANESAATLVLKSSKKMLELHVQKDTVSERELRLIGSFVSNISSDDELSFSDHDDF</sequence>
<name>G4Z252_PHYSP</name>
<evidence type="ECO:0000313" key="1">
    <source>
        <dbReference type="EMBL" id="EGZ21387.1"/>
    </source>
</evidence>
<dbReference type="KEGG" id="psoj:PHYSODRAFT_313611"/>
<dbReference type="InParanoid" id="G4Z252"/>
<dbReference type="EMBL" id="JH159153">
    <property type="protein sequence ID" value="EGZ21387.1"/>
    <property type="molecule type" value="Genomic_DNA"/>
</dbReference>
<accession>G4Z252</accession>
<reference evidence="1 2" key="1">
    <citation type="journal article" date="2006" name="Science">
        <title>Phytophthora genome sequences uncover evolutionary origins and mechanisms of pathogenesis.</title>
        <authorList>
            <person name="Tyler B.M."/>
            <person name="Tripathy S."/>
            <person name="Zhang X."/>
            <person name="Dehal P."/>
            <person name="Jiang R.H."/>
            <person name="Aerts A."/>
            <person name="Arredondo F.D."/>
            <person name="Baxter L."/>
            <person name="Bensasson D."/>
            <person name="Beynon J.L."/>
            <person name="Chapman J."/>
            <person name="Damasceno C.M."/>
            <person name="Dorrance A.E."/>
            <person name="Dou D."/>
            <person name="Dickerman A.W."/>
            <person name="Dubchak I.L."/>
            <person name="Garbelotto M."/>
            <person name="Gijzen M."/>
            <person name="Gordon S.G."/>
            <person name="Govers F."/>
            <person name="Grunwald N.J."/>
            <person name="Huang W."/>
            <person name="Ivors K.L."/>
            <person name="Jones R.W."/>
            <person name="Kamoun S."/>
            <person name="Krampis K."/>
            <person name="Lamour K.H."/>
            <person name="Lee M.K."/>
            <person name="McDonald W.H."/>
            <person name="Medina M."/>
            <person name="Meijer H.J."/>
            <person name="Nordberg E.K."/>
            <person name="Maclean D.J."/>
            <person name="Ospina-Giraldo M.D."/>
            <person name="Morris P.F."/>
            <person name="Phuntumart V."/>
            <person name="Putnam N.H."/>
            <person name="Rash S."/>
            <person name="Rose J.K."/>
            <person name="Sakihama Y."/>
            <person name="Salamov A.A."/>
            <person name="Savidor A."/>
            <person name="Scheuring C.F."/>
            <person name="Smith B.M."/>
            <person name="Sobral B.W."/>
            <person name="Terry A."/>
            <person name="Torto-Alalibo T.A."/>
            <person name="Win J."/>
            <person name="Xu Z."/>
            <person name="Zhang H."/>
            <person name="Grigoriev I.V."/>
            <person name="Rokhsar D.S."/>
            <person name="Boore J.L."/>
        </authorList>
    </citation>
    <scope>NUCLEOTIDE SEQUENCE [LARGE SCALE GENOMIC DNA]</scope>
    <source>
        <strain evidence="1 2">P6497</strain>
    </source>
</reference>
<evidence type="ECO:0000313" key="2">
    <source>
        <dbReference type="Proteomes" id="UP000002640"/>
    </source>
</evidence>
<dbReference type="SMR" id="G4Z252"/>
<keyword evidence="2" id="KW-1185">Reference proteome</keyword>
<proteinExistence type="predicted"/>
<dbReference type="OMA" id="LDERCKT"/>
<dbReference type="Proteomes" id="UP000002640">
    <property type="component" value="Unassembled WGS sequence"/>
</dbReference>
<dbReference type="GeneID" id="20643627"/>
<dbReference type="RefSeq" id="XP_009524104.1">
    <property type="nucleotide sequence ID" value="XM_009525809.1"/>
</dbReference>